<evidence type="ECO:0000256" key="3">
    <source>
        <dbReference type="ARBA" id="ARBA00023004"/>
    </source>
</evidence>
<name>A0A1I1P9D1_9ACTN</name>
<evidence type="ECO:0000256" key="2">
    <source>
        <dbReference type="ARBA" id="ARBA00022723"/>
    </source>
</evidence>
<dbReference type="PANTHER" id="PTHR21266:SF57">
    <property type="entry name" value="3-CHLOROBENZOATE-3,4-DIOXYGENASE"/>
    <property type="match status" value="1"/>
</dbReference>
<dbReference type="GO" id="GO:0046872">
    <property type="term" value="F:metal ion binding"/>
    <property type="evidence" value="ECO:0007669"/>
    <property type="project" value="UniProtKB-KW"/>
</dbReference>
<evidence type="ECO:0000256" key="1">
    <source>
        <dbReference type="ARBA" id="ARBA00022714"/>
    </source>
</evidence>
<dbReference type="Pfam" id="PF00355">
    <property type="entry name" value="Rieske"/>
    <property type="match status" value="1"/>
</dbReference>
<gene>
    <name evidence="7" type="ORF">SAMN05661030_2394</name>
</gene>
<feature type="domain" description="Rieske" evidence="6">
    <location>
        <begin position="23"/>
        <end position="129"/>
    </location>
</feature>
<evidence type="ECO:0000256" key="5">
    <source>
        <dbReference type="SAM" id="MobiDB-lite"/>
    </source>
</evidence>
<dbReference type="AlphaFoldDB" id="A0A1I1P9D1"/>
<dbReference type="OrthoDB" id="5243643at2"/>
<proteinExistence type="predicted"/>
<dbReference type="GO" id="GO:0016705">
    <property type="term" value="F:oxidoreductase activity, acting on paired donors, with incorporation or reduction of molecular oxygen"/>
    <property type="evidence" value="ECO:0007669"/>
    <property type="project" value="UniProtKB-ARBA"/>
</dbReference>
<dbReference type="Proteomes" id="UP000199022">
    <property type="component" value="Unassembled WGS sequence"/>
</dbReference>
<keyword evidence="1" id="KW-0001">2Fe-2S</keyword>
<evidence type="ECO:0000259" key="6">
    <source>
        <dbReference type="PROSITE" id="PS51296"/>
    </source>
</evidence>
<sequence length="413" mass="42882">MRSDGAVASSRALSRPSPGGTGWFPVARAADVGGTPLLVGAGGRPWVVVRLRPGGEVTALSPHCPHRLLPLTSATVVGGDLRCAGHGWTFAADGRCRGVPALGPDAVPPPRADLSAPWAVEERDGWVWVAPDRTLHHRPPRAVAGTTAEPVPALPAPSGPVLGNVAPALGRAWHPVARADALEEGGWLSVRLLGATRTLQRRGGVVTAEPPVAGVRERDGALWLAPEPPCGTDLPAEVFPGRTQWLPAVRTGTPAAVLMDAVLDPGAPGVVAEVVPVAGGCTARWADGGRQVVVHLRAPFQLRRDETLPDGTTRSLLLLLQPEDADSTLVHARVALGGRPGRVQLAAEAQRVGAELEALDGALPVTGLPLTPRDEVHLPTDRLGVAYRHALADLLVTARGTARTEEDDDVAAA</sequence>
<dbReference type="EMBL" id="FOMD01000002">
    <property type="protein sequence ID" value="SFD04268.1"/>
    <property type="molecule type" value="Genomic_DNA"/>
</dbReference>
<dbReference type="InterPro" id="IPR050584">
    <property type="entry name" value="Cholesterol_7-desaturase"/>
</dbReference>
<dbReference type="PANTHER" id="PTHR21266">
    <property type="entry name" value="IRON-SULFUR DOMAIN CONTAINING PROTEIN"/>
    <property type="match status" value="1"/>
</dbReference>
<evidence type="ECO:0000313" key="8">
    <source>
        <dbReference type="Proteomes" id="UP000199022"/>
    </source>
</evidence>
<feature type="region of interest" description="Disordered" evidence="5">
    <location>
        <begin position="1"/>
        <end position="20"/>
    </location>
</feature>
<dbReference type="PROSITE" id="PS51296">
    <property type="entry name" value="RIESKE"/>
    <property type="match status" value="1"/>
</dbReference>
<protein>
    <submittedName>
        <fullName evidence="7">Rieske [2Fe-2S] domain-containing protein</fullName>
    </submittedName>
</protein>
<dbReference type="GO" id="GO:0051537">
    <property type="term" value="F:2 iron, 2 sulfur cluster binding"/>
    <property type="evidence" value="ECO:0007669"/>
    <property type="project" value="UniProtKB-KW"/>
</dbReference>
<dbReference type="InterPro" id="IPR017941">
    <property type="entry name" value="Rieske_2Fe-2S"/>
</dbReference>
<organism evidence="7 8">
    <name type="scientific">Klenkia taihuensis</name>
    <dbReference type="NCBI Taxonomy" id="1225127"/>
    <lineage>
        <taxon>Bacteria</taxon>
        <taxon>Bacillati</taxon>
        <taxon>Actinomycetota</taxon>
        <taxon>Actinomycetes</taxon>
        <taxon>Geodermatophilales</taxon>
        <taxon>Geodermatophilaceae</taxon>
        <taxon>Klenkia</taxon>
    </lineage>
</organism>
<keyword evidence="2" id="KW-0479">Metal-binding</keyword>
<dbReference type="SUPFAM" id="SSF50022">
    <property type="entry name" value="ISP domain"/>
    <property type="match status" value="1"/>
</dbReference>
<evidence type="ECO:0000313" key="7">
    <source>
        <dbReference type="EMBL" id="SFD04268.1"/>
    </source>
</evidence>
<dbReference type="GO" id="GO:0004497">
    <property type="term" value="F:monooxygenase activity"/>
    <property type="evidence" value="ECO:0007669"/>
    <property type="project" value="UniProtKB-ARBA"/>
</dbReference>
<dbReference type="STRING" id="1225127.SAMN05661030_2394"/>
<keyword evidence="8" id="KW-1185">Reference proteome</keyword>
<dbReference type="Gene3D" id="2.102.10.10">
    <property type="entry name" value="Rieske [2Fe-2S] iron-sulphur domain"/>
    <property type="match status" value="1"/>
</dbReference>
<accession>A0A1I1P9D1</accession>
<keyword evidence="4" id="KW-0411">Iron-sulfur</keyword>
<evidence type="ECO:0000256" key="4">
    <source>
        <dbReference type="ARBA" id="ARBA00023014"/>
    </source>
</evidence>
<dbReference type="Gene3D" id="2.20.25.680">
    <property type="match status" value="1"/>
</dbReference>
<dbReference type="InterPro" id="IPR036922">
    <property type="entry name" value="Rieske_2Fe-2S_sf"/>
</dbReference>
<keyword evidence="3" id="KW-0408">Iron</keyword>
<reference evidence="8" key="1">
    <citation type="submission" date="2016-10" db="EMBL/GenBank/DDBJ databases">
        <authorList>
            <person name="Varghese N."/>
            <person name="Submissions S."/>
        </authorList>
    </citation>
    <scope>NUCLEOTIDE SEQUENCE [LARGE SCALE GENOMIC DNA]</scope>
    <source>
        <strain evidence="8">DSM 45962</strain>
    </source>
</reference>